<evidence type="ECO:0000313" key="3">
    <source>
        <dbReference type="Proteomes" id="UP001054945"/>
    </source>
</evidence>
<protein>
    <submittedName>
        <fullName evidence="2">Uncharacterized protein</fullName>
    </submittedName>
</protein>
<dbReference type="Proteomes" id="UP001054945">
    <property type="component" value="Unassembled WGS sequence"/>
</dbReference>
<proteinExistence type="predicted"/>
<comment type="caution">
    <text evidence="2">The sequence shown here is derived from an EMBL/GenBank/DDBJ whole genome shotgun (WGS) entry which is preliminary data.</text>
</comment>
<name>A0AAV4YDH0_CAEEX</name>
<evidence type="ECO:0000313" key="2">
    <source>
        <dbReference type="EMBL" id="GIZ04415.1"/>
    </source>
</evidence>
<dbReference type="AlphaFoldDB" id="A0AAV4YDH0"/>
<organism evidence="2 3">
    <name type="scientific">Caerostris extrusa</name>
    <name type="common">Bark spider</name>
    <name type="synonym">Caerostris bankana</name>
    <dbReference type="NCBI Taxonomy" id="172846"/>
    <lineage>
        <taxon>Eukaryota</taxon>
        <taxon>Metazoa</taxon>
        <taxon>Ecdysozoa</taxon>
        <taxon>Arthropoda</taxon>
        <taxon>Chelicerata</taxon>
        <taxon>Arachnida</taxon>
        <taxon>Araneae</taxon>
        <taxon>Araneomorphae</taxon>
        <taxon>Entelegynae</taxon>
        <taxon>Araneoidea</taxon>
        <taxon>Araneidae</taxon>
        <taxon>Caerostris</taxon>
    </lineage>
</organism>
<accession>A0AAV4YDH0</accession>
<gene>
    <name evidence="2" type="ORF">CEXT_183691</name>
</gene>
<dbReference type="EMBL" id="BPLR01019082">
    <property type="protein sequence ID" value="GIZ04415.1"/>
    <property type="molecule type" value="Genomic_DNA"/>
</dbReference>
<sequence>MPPGVNVRKQSSTASELEPNIQEGQKVFRRSSMICSEGFDKYTFDCHRHDIPARSASTQKTSIGKNLTERNLAGKSLPDRNVAAEKNLADRTVTEGDLATERHLASRNIAERNLSEKDISEEILLMKRI</sequence>
<feature type="region of interest" description="Disordered" evidence="1">
    <location>
        <begin position="1"/>
        <end position="21"/>
    </location>
</feature>
<reference evidence="2 3" key="1">
    <citation type="submission" date="2021-06" db="EMBL/GenBank/DDBJ databases">
        <title>Caerostris extrusa draft genome.</title>
        <authorList>
            <person name="Kono N."/>
            <person name="Arakawa K."/>
        </authorList>
    </citation>
    <scope>NUCLEOTIDE SEQUENCE [LARGE SCALE GENOMIC DNA]</scope>
</reference>
<evidence type="ECO:0000256" key="1">
    <source>
        <dbReference type="SAM" id="MobiDB-lite"/>
    </source>
</evidence>
<keyword evidence="3" id="KW-1185">Reference proteome</keyword>